<dbReference type="Pfam" id="PF13193">
    <property type="entry name" value="AMP-binding_C"/>
    <property type="match status" value="1"/>
</dbReference>
<gene>
    <name evidence="5" type="primary">prpE</name>
    <name evidence="5" type="ORF">DT603_12035</name>
</gene>
<evidence type="ECO:0000259" key="2">
    <source>
        <dbReference type="Pfam" id="PF00501"/>
    </source>
</evidence>
<dbReference type="SUPFAM" id="SSF56801">
    <property type="entry name" value="Acetyl-CoA synthetase-like"/>
    <property type="match status" value="1"/>
</dbReference>
<dbReference type="PANTHER" id="PTHR43347">
    <property type="entry name" value="ACYL-COA SYNTHETASE"/>
    <property type="match status" value="1"/>
</dbReference>
<protein>
    <submittedName>
        <fullName evidence="5">Propionate--CoA ligase</fullName>
        <ecNumber evidence="5">6.2.1.17</ecNumber>
    </submittedName>
</protein>
<evidence type="ECO:0000256" key="1">
    <source>
        <dbReference type="ARBA" id="ARBA00006432"/>
    </source>
</evidence>
<dbReference type="Pfam" id="PF16177">
    <property type="entry name" value="ACAS_N"/>
    <property type="match status" value="1"/>
</dbReference>
<comment type="caution">
    <text evidence="5">The sequence shown here is derived from an EMBL/GenBank/DDBJ whole genome shotgun (WGS) entry which is preliminary data.</text>
</comment>
<dbReference type="PROSITE" id="PS00455">
    <property type="entry name" value="AMP_BINDING"/>
    <property type="match status" value="1"/>
</dbReference>
<evidence type="ECO:0000259" key="4">
    <source>
        <dbReference type="Pfam" id="PF16177"/>
    </source>
</evidence>
<sequence>MGYEETYRRSIEEPEAFWAEEAKVIHWHVPPQQILDYSNPPFRKWFVGGQTNLCYNAVDRHLAERGEQLALVAISTETNLTREITYAQLYREVNAFAAILKKLDVGRGDRVVIYMPNMAEAVFAMLACARIGAVHSVVFGGFAAHNLALRIDDATPKLLIAADAGMRGGKVLPYKALVDQACEASATPPQKVLIVSRGLHPALPRVEGRDVDYAALRAEVGDAEVPVEWLESNEPSYLLYTSGTTGKPKGVQRDVGGYAVALALSMRTVFDVAPGQVMFSTSDVGWAVGHSYNVYGPLIGGCTTLLYEGLPLNPDAGIWWSLCEKYGVRTMFSSPTAIRVLKKHDVSFIRDHDLSKLQYLFLAGEPLDETTAHWIHDALGKPVIDNYWQTETGWPAITLLPGLEMKPVKFGSPGFPNLGYRMKVINESDGTETAPNQKGVLVFQPPLPPGCMTTIWNDDARFIGSYFSHFKELLYSSLDWAIRDEDGYTFILGRTDDVINVAGHRLGTREIEESVSSFSAVAEAAVIGVHDELKGQVPVVFATLRHHSDEPLERVAAARGMRRAVEDSLGAVARPARVYIVNALPKTRSGKLLRRSLQALAQGSDPGDMSTLDDPNALEEIRKALLRGPEVGS</sequence>
<dbReference type="InterPro" id="IPR000873">
    <property type="entry name" value="AMP-dep_synth/lig_dom"/>
</dbReference>
<dbReference type="NCBIfam" id="NF001208">
    <property type="entry name" value="PRK00174.1"/>
    <property type="match status" value="1"/>
</dbReference>
<organism evidence="5 6">
    <name type="scientific">Pseudoxanthomonas gei</name>
    <dbReference type="NCBI Taxonomy" id="1383030"/>
    <lineage>
        <taxon>Bacteria</taxon>
        <taxon>Pseudomonadati</taxon>
        <taxon>Pseudomonadota</taxon>
        <taxon>Gammaproteobacteria</taxon>
        <taxon>Lysobacterales</taxon>
        <taxon>Lysobacteraceae</taxon>
        <taxon>Pseudoxanthomonas</taxon>
    </lineage>
</organism>
<comment type="similarity">
    <text evidence="1">Belongs to the ATP-dependent AMP-binding enzyme family.</text>
</comment>
<dbReference type="Proteomes" id="UP001429354">
    <property type="component" value="Unassembled WGS sequence"/>
</dbReference>
<dbReference type="InterPro" id="IPR012694">
    <property type="entry name" value="Propion_PrpE"/>
</dbReference>
<dbReference type="NCBIfam" id="TIGR02316">
    <property type="entry name" value="propion_prpE"/>
    <property type="match status" value="1"/>
</dbReference>
<evidence type="ECO:0000313" key="6">
    <source>
        <dbReference type="Proteomes" id="UP001429354"/>
    </source>
</evidence>
<evidence type="ECO:0000313" key="5">
    <source>
        <dbReference type="EMBL" id="NDK39572.1"/>
    </source>
</evidence>
<name>A0ABX0ADA7_9GAMM</name>
<dbReference type="Gene3D" id="3.30.300.30">
    <property type="match status" value="1"/>
</dbReference>
<dbReference type="Pfam" id="PF00501">
    <property type="entry name" value="AMP-binding"/>
    <property type="match status" value="1"/>
</dbReference>
<feature type="domain" description="Acetyl-coenzyme A synthetase N-terminal" evidence="4">
    <location>
        <begin position="3"/>
        <end position="57"/>
    </location>
</feature>
<evidence type="ECO:0000259" key="3">
    <source>
        <dbReference type="Pfam" id="PF13193"/>
    </source>
</evidence>
<keyword evidence="6" id="KW-1185">Reference proteome</keyword>
<dbReference type="Gene3D" id="3.40.50.12780">
    <property type="entry name" value="N-terminal domain of ligase-like"/>
    <property type="match status" value="1"/>
</dbReference>
<dbReference type="InterPro" id="IPR032387">
    <property type="entry name" value="ACAS_N"/>
</dbReference>
<dbReference type="InterPro" id="IPR045851">
    <property type="entry name" value="AMP-bd_C_sf"/>
</dbReference>
<dbReference type="PANTHER" id="PTHR43347:SF3">
    <property type="entry name" value="ACYL-COA SYNTHETASE SHORT-CHAIN FAMILY MEMBER 3, MITOCHONDRIAL"/>
    <property type="match status" value="1"/>
</dbReference>
<dbReference type="EC" id="6.2.1.17" evidence="5"/>
<feature type="domain" description="AMP-dependent synthetase/ligase" evidence="2">
    <location>
        <begin position="60"/>
        <end position="444"/>
    </location>
</feature>
<feature type="domain" description="AMP-binding enzyme C-terminal" evidence="3">
    <location>
        <begin position="510"/>
        <end position="591"/>
    </location>
</feature>
<dbReference type="InterPro" id="IPR020845">
    <property type="entry name" value="AMP-binding_CS"/>
</dbReference>
<dbReference type="InterPro" id="IPR042099">
    <property type="entry name" value="ANL_N_sf"/>
</dbReference>
<dbReference type="RefSeq" id="WP_162350146.1">
    <property type="nucleotide sequence ID" value="NZ_QOVG01000008.1"/>
</dbReference>
<dbReference type="NCBIfam" id="NF007815">
    <property type="entry name" value="PRK10524.1"/>
    <property type="match status" value="1"/>
</dbReference>
<accession>A0ABX0ADA7</accession>
<proteinExistence type="inferred from homology"/>
<reference evidence="5 6" key="1">
    <citation type="submission" date="2018-07" db="EMBL/GenBank/DDBJ databases">
        <title>Whole genome Sequencing of Pseudoxanthomonas gei KCTC 32298 (T).</title>
        <authorList>
            <person name="Kumar S."/>
            <person name="Bansal K."/>
            <person name="Kaur A."/>
            <person name="Patil P."/>
            <person name="Sharma S."/>
            <person name="Patil P.B."/>
        </authorList>
    </citation>
    <scope>NUCLEOTIDE SEQUENCE [LARGE SCALE GENOMIC DNA]</scope>
    <source>
        <strain evidence="5 6">KCTC 32298</strain>
    </source>
</reference>
<dbReference type="GO" id="GO:0050218">
    <property type="term" value="F:propionate-CoA ligase activity"/>
    <property type="evidence" value="ECO:0007669"/>
    <property type="project" value="UniProtKB-EC"/>
</dbReference>
<keyword evidence="5" id="KW-0436">Ligase</keyword>
<dbReference type="InterPro" id="IPR025110">
    <property type="entry name" value="AMP-bd_C"/>
</dbReference>
<dbReference type="EMBL" id="QOVG01000008">
    <property type="protein sequence ID" value="NDK39572.1"/>
    <property type="molecule type" value="Genomic_DNA"/>
</dbReference>